<name>A0A963YPN0_9PROT</name>
<sequence length="75" mass="8325">MKDSLRALSKADKKIIGQDVMTMEMGWPIGMPTCRPMGSGLHEIRSTISGDREYRILFCVADGNAILLHAFVKKS</sequence>
<protein>
    <submittedName>
        <fullName evidence="1">Type II toxin-antitoxin system RelE/ParE family toxin</fullName>
    </submittedName>
</protein>
<reference evidence="1" key="1">
    <citation type="journal article" date="2021" name="Microorganisms">
        <title>Acidisoma silvae sp. nov. and Acidisomacellulosilytica sp. nov., Two Acidophilic Bacteria Isolated from Decaying Wood, Hydrolyzing Cellulose and Producing Poly-3-hydroxybutyrate.</title>
        <authorList>
            <person name="Mieszkin S."/>
            <person name="Pouder E."/>
            <person name="Uroz S."/>
            <person name="Simon-Colin C."/>
            <person name="Alain K."/>
        </authorList>
    </citation>
    <scope>NUCLEOTIDE SEQUENCE</scope>
    <source>
        <strain evidence="1">HW T2.11</strain>
    </source>
</reference>
<comment type="caution">
    <text evidence="1">The sequence shown here is derived from an EMBL/GenBank/DDBJ whole genome shotgun (WGS) entry which is preliminary data.</text>
</comment>
<dbReference type="RefSeq" id="WP_227320070.1">
    <property type="nucleotide sequence ID" value="NZ_JAESVB010000001.1"/>
</dbReference>
<dbReference type="AlphaFoldDB" id="A0A963YPN0"/>
<evidence type="ECO:0000313" key="2">
    <source>
        <dbReference type="Proteomes" id="UP000708298"/>
    </source>
</evidence>
<dbReference type="Pfam" id="PF05973">
    <property type="entry name" value="Gp49"/>
    <property type="match status" value="1"/>
</dbReference>
<organism evidence="1 2">
    <name type="scientific">Acidisoma silvae</name>
    <dbReference type="NCBI Taxonomy" id="2802396"/>
    <lineage>
        <taxon>Bacteria</taxon>
        <taxon>Pseudomonadati</taxon>
        <taxon>Pseudomonadota</taxon>
        <taxon>Alphaproteobacteria</taxon>
        <taxon>Acetobacterales</taxon>
        <taxon>Acidocellaceae</taxon>
        <taxon>Acidisoma</taxon>
    </lineage>
</organism>
<reference evidence="1" key="2">
    <citation type="submission" date="2021-01" db="EMBL/GenBank/DDBJ databases">
        <authorList>
            <person name="Mieszkin S."/>
            <person name="Pouder E."/>
            <person name="Alain K."/>
        </authorList>
    </citation>
    <scope>NUCLEOTIDE SEQUENCE</scope>
    <source>
        <strain evidence="1">HW T2.11</strain>
    </source>
</reference>
<dbReference type="EMBL" id="JAESVB010000001">
    <property type="protein sequence ID" value="MCB8874437.1"/>
    <property type="molecule type" value="Genomic_DNA"/>
</dbReference>
<gene>
    <name evidence="1" type="ORF">ASILVAE211_04510</name>
</gene>
<accession>A0A963YPN0</accession>
<proteinExistence type="predicted"/>
<dbReference type="Proteomes" id="UP000708298">
    <property type="component" value="Unassembled WGS sequence"/>
</dbReference>
<keyword evidence="2" id="KW-1185">Reference proteome</keyword>
<dbReference type="InterPro" id="IPR009241">
    <property type="entry name" value="HigB-like"/>
</dbReference>
<evidence type="ECO:0000313" key="1">
    <source>
        <dbReference type="EMBL" id="MCB8874437.1"/>
    </source>
</evidence>